<accession>A0A7V3VUE4</accession>
<dbReference type="InterPro" id="IPR053959">
    <property type="entry name" value="YvlB/LiaX_N"/>
</dbReference>
<proteinExistence type="predicted"/>
<name>A0A7V3VUE4_UNCW3</name>
<comment type="caution">
    <text evidence="2">The sequence shown here is derived from an EMBL/GenBank/DDBJ whole genome shotgun (WGS) entry which is preliminary data.</text>
</comment>
<evidence type="ECO:0000313" key="2">
    <source>
        <dbReference type="EMBL" id="HGE78507.1"/>
    </source>
</evidence>
<reference evidence="2" key="1">
    <citation type="journal article" date="2020" name="mSystems">
        <title>Genome- and Community-Level Interaction Insights into Carbon Utilization and Element Cycling Functions of Hydrothermarchaeota in Hydrothermal Sediment.</title>
        <authorList>
            <person name="Zhou Z."/>
            <person name="Liu Y."/>
            <person name="Xu W."/>
            <person name="Pan J."/>
            <person name="Luo Z.H."/>
            <person name="Li M."/>
        </authorList>
    </citation>
    <scope>NUCLEOTIDE SEQUENCE [LARGE SCALE GENOMIC DNA]</scope>
    <source>
        <strain evidence="2">SpSt-961</strain>
    </source>
</reference>
<organism evidence="2">
    <name type="scientific">candidate division WOR-3 bacterium</name>
    <dbReference type="NCBI Taxonomy" id="2052148"/>
    <lineage>
        <taxon>Bacteria</taxon>
        <taxon>Bacteria division WOR-3</taxon>
    </lineage>
</organism>
<evidence type="ECO:0000259" key="1">
    <source>
        <dbReference type="Pfam" id="PF22746"/>
    </source>
</evidence>
<feature type="domain" description="YvlB/LiaX N-terminal" evidence="1">
    <location>
        <begin position="3"/>
        <end position="34"/>
    </location>
</feature>
<sequence length="131" mass="15190">MSEERRKILNMVADGKITPEEADRLLSVLRDENEMPRFFKVRVYVHNSEKPKVKVDIPIGALKLLLKLGAKFQGIAPEAFKMNIHGKDFTLDEMTPEMIDKILDEIGNSGRFNLVEFEDPERKERVEVYIE</sequence>
<dbReference type="EMBL" id="DTOZ01000153">
    <property type="protein sequence ID" value="HGE78507.1"/>
    <property type="molecule type" value="Genomic_DNA"/>
</dbReference>
<gene>
    <name evidence="2" type="ORF">ENX68_05870</name>
</gene>
<dbReference type="Pfam" id="PF22746">
    <property type="entry name" value="SHOCT-like_DUF2089-C"/>
    <property type="match status" value="1"/>
</dbReference>
<protein>
    <recommendedName>
        <fullName evidence="1">YvlB/LiaX N-terminal domain-containing protein</fullName>
    </recommendedName>
</protein>
<dbReference type="AlphaFoldDB" id="A0A7V3VUE4"/>